<organism evidence="1 2">
    <name type="scientific">Halocaridina rubra</name>
    <name type="common">Hawaiian red shrimp</name>
    <dbReference type="NCBI Taxonomy" id="373956"/>
    <lineage>
        <taxon>Eukaryota</taxon>
        <taxon>Metazoa</taxon>
        <taxon>Ecdysozoa</taxon>
        <taxon>Arthropoda</taxon>
        <taxon>Crustacea</taxon>
        <taxon>Multicrustacea</taxon>
        <taxon>Malacostraca</taxon>
        <taxon>Eumalacostraca</taxon>
        <taxon>Eucarida</taxon>
        <taxon>Decapoda</taxon>
        <taxon>Pleocyemata</taxon>
        <taxon>Caridea</taxon>
        <taxon>Atyoidea</taxon>
        <taxon>Atyidae</taxon>
        <taxon>Halocaridina</taxon>
    </lineage>
</organism>
<proteinExistence type="predicted"/>
<dbReference type="Proteomes" id="UP001381693">
    <property type="component" value="Unassembled WGS sequence"/>
</dbReference>
<name>A0AAN8ZZJ1_HALRR</name>
<protein>
    <submittedName>
        <fullName evidence="1">Uncharacterized protein</fullName>
    </submittedName>
</protein>
<comment type="caution">
    <text evidence="1">The sequence shown here is derived from an EMBL/GenBank/DDBJ whole genome shotgun (WGS) entry which is preliminary data.</text>
</comment>
<evidence type="ECO:0000313" key="1">
    <source>
        <dbReference type="EMBL" id="KAK7066700.1"/>
    </source>
</evidence>
<reference evidence="1 2" key="1">
    <citation type="submission" date="2023-11" db="EMBL/GenBank/DDBJ databases">
        <title>Halocaridina rubra genome assembly.</title>
        <authorList>
            <person name="Smith C."/>
        </authorList>
    </citation>
    <scope>NUCLEOTIDE SEQUENCE [LARGE SCALE GENOMIC DNA]</scope>
    <source>
        <strain evidence="1">EP-1</strain>
        <tissue evidence="1">Whole</tissue>
    </source>
</reference>
<dbReference type="AlphaFoldDB" id="A0AAN8ZZJ1"/>
<evidence type="ECO:0000313" key="2">
    <source>
        <dbReference type="Proteomes" id="UP001381693"/>
    </source>
</evidence>
<gene>
    <name evidence="1" type="ORF">SK128_015077</name>
</gene>
<dbReference type="EMBL" id="JAXCGZ010019058">
    <property type="protein sequence ID" value="KAK7066700.1"/>
    <property type="molecule type" value="Genomic_DNA"/>
</dbReference>
<sequence>MKRNIGLKHSEHVTLRKHCVKVCLLSVLLPPPNCEEQTEKKREGFPVRYVVFVLMCVGEKTSLAFLQCGIFLCCWATICLKGLREKEFSHFVATTPEMKTCIEVDGKVKC</sequence>
<accession>A0AAN8ZZJ1</accession>
<keyword evidence="2" id="KW-1185">Reference proteome</keyword>